<feature type="transmembrane region" description="Helical" evidence="1">
    <location>
        <begin position="60"/>
        <end position="80"/>
    </location>
</feature>
<dbReference type="Proteomes" id="UP001166004">
    <property type="component" value="Unassembled WGS sequence"/>
</dbReference>
<dbReference type="InterPro" id="IPR017850">
    <property type="entry name" value="Alkaline_phosphatase_core_sf"/>
</dbReference>
<reference evidence="2 3" key="1">
    <citation type="submission" date="2019-07" db="EMBL/GenBank/DDBJ databases">
        <title>SAR11 Genome Evolution.</title>
        <authorList>
            <person name="Giovannoni S."/>
        </authorList>
    </citation>
    <scope>NUCLEOTIDE SEQUENCE [LARGE SCALE GENOMIC DNA]</scope>
    <source>
        <strain evidence="2 3">HTCC9565</strain>
    </source>
</reference>
<proteinExistence type="predicted"/>
<organism evidence="2 3">
    <name type="scientific">Pelagibacter ubique</name>
    <dbReference type="NCBI Taxonomy" id="198252"/>
    <lineage>
        <taxon>Bacteria</taxon>
        <taxon>Pseudomonadati</taxon>
        <taxon>Pseudomonadota</taxon>
        <taxon>Alphaproteobacteria</taxon>
        <taxon>Candidatus Pelagibacterales</taxon>
        <taxon>Candidatus Pelagibacteraceae</taxon>
        <taxon>Candidatus Pelagibacter</taxon>
    </lineage>
</organism>
<evidence type="ECO:0000313" key="3">
    <source>
        <dbReference type="Proteomes" id="UP001166004"/>
    </source>
</evidence>
<keyword evidence="1" id="KW-0812">Transmembrane</keyword>
<evidence type="ECO:0008006" key="4">
    <source>
        <dbReference type="Google" id="ProtNLM"/>
    </source>
</evidence>
<dbReference type="RefSeq" id="WP_169036672.1">
    <property type="nucleotide sequence ID" value="NZ_LANA01000002.1"/>
</dbReference>
<evidence type="ECO:0000313" key="2">
    <source>
        <dbReference type="EMBL" id="NMN68184.1"/>
    </source>
</evidence>
<keyword evidence="1" id="KW-1133">Transmembrane helix</keyword>
<feature type="transmembrane region" description="Helical" evidence="1">
    <location>
        <begin position="121"/>
        <end position="138"/>
    </location>
</feature>
<comment type="caution">
    <text evidence="2">The sequence shown here is derived from an EMBL/GenBank/DDBJ whole genome shotgun (WGS) entry which is preliminary data.</text>
</comment>
<accession>A0ABX1T411</accession>
<protein>
    <recommendedName>
        <fullName evidence="4">Sulfatase N-terminal domain-containing protein</fullName>
    </recommendedName>
</protein>
<gene>
    <name evidence="2" type="ORF">VP91_00013500</name>
</gene>
<sequence length="472" mass="55186">MSLRQTNLLIFLSFFPVFVFKSNLNNTEIFGSIIIFTLPILLLNIFFVKNYILNNSFLKIYYSLIIAFGIDNNIGLWNGIISPFKYFLMGIFNIIYVPGFILLIVLTLLIFVIISKADKRFYSVILIFISVLFVFKIFDQTKSYKNIPSFVKKVDNNYKKTELVIILDEMSGINSFESLSNDGVEFNILAKKFFKKYNFEFYTNAKTIEASTVLSLSALLNYSNNTKIRNVVNTSKNYFIGYNLTKSLFFKKFNNISIFQSEHLNFCNFKNISKCDAYNPFNKNEYLTGYKDTPLTKIISLWKINGSISSVFIWRIFRELRIIDSNLEPEGHKANFQHLFNKINKDIESEKFDLIFVHTLVPHKPYGFNKNCTYDGSLSTKNYYYSTAKHVEQHNVERKCVLIYLDKFLEKLANNNKIDSINLTILSDHGSRITKKDNSSLSTIYAYRDNNTNYKEIEEKIYIQEIFSNKFN</sequence>
<dbReference type="SUPFAM" id="SSF53649">
    <property type="entry name" value="Alkaline phosphatase-like"/>
    <property type="match status" value="1"/>
</dbReference>
<name>A0ABX1T411_PELUQ</name>
<feature type="transmembrane region" description="Helical" evidence="1">
    <location>
        <begin position="86"/>
        <end position="114"/>
    </location>
</feature>
<feature type="transmembrane region" description="Helical" evidence="1">
    <location>
        <begin position="29"/>
        <end position="48"/>
    </location>
</feature>
<evidence type="ECO:0000256" key="1">
    <source>
        <dbReference type="SAM" id="Phobius"/>
    </source>
</evidence>
<keyword evidence="3" id="KW-1185">Reference proteome</keyword>
<keyword evidence="1" id="KW-0472">Membrane</keyword>
<dbReference type="EMBL" id="LANA01000002">
    <property type="protein sequence ID" value="NMN68184.1"/>
    <property type="molecule type" value="Genomic_DNA"/>
</dbReference>